<dbReference type="Proteomes" id="UP001143981">
    <property type="component" value="Unassembled WGS sequence"/>
</dbReference>
<keyword evidence="2" id="KW-0472">Membrane</keyword>
<accession>A0A9W7YC87</accession>
<feature type="compositionally biased region" description="Basic residues" evidence="1">
    <location>
        <begin position="169"/>
        <end position="179"/>
    </location>
</feature>
<feature type="region of interest" description="Disordered" evidence="1">
    <location>
        <begin position="167"/>
        <end position="216"/>
    </location>
</feature>
<feature type="transmembrane region" description="Helical" evidence="2">
    <location>
        <begin position="48"/>
        <end position="68"/>
    </location>
</feature>
<name>A0A9W7YC87_9FUNG</name>
<keyword evidence="4" id="KW-1185">Reference proteome</keyword>
<dbReference type="EMBL" id="JANBOI010000002">
    <property type="protein sequence ID" value="KAJ1736162.1"/>
    <property type="molecule type" value="Genomic_DNA"/>
</dbReference>
<gene>
    <name evidence="3" type="ORF">LPJ61_000121</name>
</gene>
<evidence type="ECO:0000256" key="1">
    <source>
        <dbReference type="SAM" id="MobiDB-lite"/>
    </source>
</evidence>
<keyword evidence="2" id="KW-0812">Transmembrane</keyword>
<proteinExistence type="predicted"/>
<feature type="compositionally biased region" description="Low complexity" evidence="1">
    <location>
        <begin position="181"/>
        <end position="194"/>
    </location>
</feature>
<organism evidence="3 4">
    <name type="scientific">Coemansia biformis</name>
    <dbReference type="NCBI Taxonomy" id="1286918"/>
    <lineage>
        <taxon>Eukaryota</taxon>
        <taxon>Fungi</taxon>
        <taxon>Fungi incertae sedis</taxon>
        <taxon>Zoopagomycota</taxon>
        <taxon>Kickxellomycotina</taxon>
        <taxon>Kickxellomycetes</taxon>
        <taxon>Kickxellales</taxon>
        <taxon>Kickxellaceae</taxon>
        <taxon>Coemansia</taxon>
    </lineage>
</organism>
<dbReference type="OrthoDB" id="5594566at2759"/>
<evidence type="ECO:0000313" key="4">
    <source>
        <dbReference type="Proteomes" id="UP001143981"/>
    </source>
</evidence>
<dbReference type="AlphaFoldDB" id="A0A9W7YC87"/>
<keyword evidence="2" id="KW-1133">Transmembrane helix</keyword>
<comment type="caution">
    <text evidence="3">The sequence shown here is derived from an EMBL/GenBank/DDBJ whole genome shotgun (WGS) entry which is preliminary data.</text>
</comment>
<evidence type="ECO:0000313" key="3">
    <source>
        <dbReference type="EMBL" id="KAJ1736162.1"/>
    </source>
</evidence>
<reference evidence="3" key="1">
    <citation type="submission" date="2022-07" db="EMBL/GenBank/DDBJ databases">
        <title>Phylogenomic reconstructions and comparative analyses of Kickxellomycotina fungi.</title>
        <authorList>
            <person name="Reynolds N.K."/>
            <person name="Stajich J.E."/>
            <person name="Barry K."/>
            <person name="Grigoriev I.V."/>
            <person name="Crous P."/>
            <person name="Smith M.E."/>
        </authorList>
    </citation>
    <scope>NUCLEOTIDE SEQUENCE</scope>
    <source>
        <strain evidence="3">BCRC 34381</strain>
    </source>
</reference>
<sequence>MGAPGWALPWQSRFAGEHGRAAPQVVFGASALSQAKQQALRRMARKRALLIAGEVAVFVALLALLLVYSLRLKRRDDNRYAQWSSSWVLIMLSVLLVVVGLAVLVTFYFFRERRLWIEDAATADEAVLGRQGRGSEIRRWSFFRYCRPARERERPQEELQQPWLQPHSRNSRAWRKLQAHQRALNDSSRSSSDARPPPQPPLSPRHLGGTRRAAGT</sequence>
<evidence type="ECO:0000256" key="2">
    <source>
        <dbReference type="SAM" id="Phobius"/>
    </source>
</evidence>
<feature type="transmembrane region" description="Helical" evidence="2">
    <location>
        <begin position="88"/>
        <end position="110"/>
    </location>
</feature>
<protein>
    <submittedName>
        <fullName evidence="3">Uncharacterized protein</fullName>
    </submittedName>
</protein>